<evidence type="ECO:0000313" key="1">
    <source>
        <dbReference type="EMBL" id="KAK6915360.1"/>
    </source>
</evidence>
<keyword evidence="2" id="KW-1185">Reference proteome</keyword>
<dbReference type="EMBL" id="JBAMMX010000025">
    <property type="protein sequence ID" value="KAK6915360.1"/>
    <property type="molecule type" value="Genomic_DNA"/>
</dbReference>
<organism evidence="1 2">
    <name type="scientific">Dillenia turbinata</name>
    <dbReference type="NCBI Taxonomy" id="194707"/>
    <lineage>
        <taxon>Eukaryota</taxon>
        <taxon>Viridiplantae</taxon>
        <taxon>Streptophyta</taxon>
        <taxon>Embryophyta</taxon>
        <taxon>Tracheophyta</taxon>
        <taxon>Spermatophyta</taxon>
        <taxon>Magnoliopsida</taxon>
        <taxon>eudicotyledons</taxon>
        <taxon>Gunneridae</taxon>
        <taxon>Pentapetalae</taxon>
        <taxon>Dilleniales</taxon>
        <taxon>Dilleniaceae</taxon>
        <taxon>Dillenia</taxon>
    </lineage>
</organism>
<dbReference type="PANTHER" id="PTHR36749:SF1">
    <property type="entry name" value="F7O18.3 PROTEIN"/>
    <property type="match status" value="1"/>
</dbReference>
<name>A0AAN8YWY2_9MAGN</name>
<dbReference type="AlphaFoldDB" id="A0AAN8YWY2"/>
<proteinExistence type="predicted"/>
<comment type="caution">
    <text evidence="1">The sequence shown here is derived from an EMBL/GenBank/DDBJ whole genome shotgun (WGS) entry which is preliminary data.</text>
</comment>
<dbReference type="PANTHER" id="PTHR36749">
    <property type="entry name" value="F7O18.3 PROTEIN"/>
    <property type="match status" value="1"/>
</dbReference>
<sequence length="143" mass="16856">MRLRWQHLRGKAMKSLIHLDWMLYFLAPHRKKIELKGRRILLLQLGRKKRKRVKDLCQTGIDILVKHAYDNLSRFTTRQRDAITKLWASLREQQALRKQGKSVTGKLDVNAFEWLQQKYAAEKIRIRHSVGGSGDGRAQQWLG</sequence>
<accession>A0AAN8YWY2</accession>
<evidence type="ECO:0000313" key="2">
    <source>
        <dbReference type="Proteomes" id="UP001370490"/>
    </source>
</evidence>
<gene>
    <name evidence="1" type="ORF">RJ641_020477</name>
</gene>
<reference evidence="1 2" key="1">
    <citation type="submission" date="2023-12" db="EMBL/GenBank/DDBJ databases">
        <title>A high-quality genome assembly for Dillenia turbinata (Dilleniales).</title>
        <authorList>
            <person name="Chanderbali A."/>
        </authorList>
    </citation>
    <scope>NUCLEOTIDE SEQUENCE [LARGE SCALE GENOMIC DNA]</scope>
    <source>
        <strain evidence="1">LSX21</strain>
        <tissue evidence="1">Leaf</tissue>
    </source>
</reference>
<dbReference type="Proteomes" id="UP001370490">
    <property type="component" value="Unassembled WGS sequence"/>
</dbReference>
<protein>
    <submittedName>
        <fullName evidence="1">Uncharacterized protein</fullName>
    </submittedName>
</protein>